<dbReference type="InterPro" id="IPR036206">
    <property type="entry name" value="ThiamineP_synth_sf"/>
</dbReference>
<evidence type="ECO:0000313" key="6">
    <source>
        <dbReference type="Proteomes" id="UP000525652"/>
    </source>
</evidence>
<evidence type="ECO:0000313" key="5">
    <source>
        <dbReference type="EMBL" id="MBC2603510.1"/>
    </source>
</evidence>
<dbReference type="Proteomes" id="UP000525652">
    <property type="component" value="Unassembled WGS sequence"/>
</dbReference>
<dbReference type="Pfam" id="PF02581">
    <property type="entry name" value="TMP-TENI"/>
    <property type="match status" value="1"/>
</dbReference>
<proteinExistence type="predicted"/>
<dbReference type="PANTHER" id="PTHR20857:SF15">
    <property type="entry name" value="THIAMINE-PHOSPHATE SYNTHASE"/>
    <property type="match status" value="1"/>
</dbReference>
<feature type="domain" description="Thiamine phosphate synthase/TenI" evidence="4">
    <location>
        <begin position="4"/>
        <end position="178"/>
    </location>
</feature>
<comment type="pathway">
    <text evidence="1">Cofactor biosynthesis; thiamine diphosphate biosynthesis.</text>
</comment>
<dbReference type="InterPro" id="IPR022998">
    <property type="entry name" value="ThiamineP_synth_TenI"/>
</dbReference>
<dbReference type="PANTHER" id="PTHR20857">
    <property type="entry name" value="THIAMINE-PHOSPHATE PYROPHOSPHORYLASE"/>
    <property type="match status" value="1"/>
</dbReference>
<reference evidence="5 6" key="1">
    <citation type="submission" date="2020-07" db="EMBL/GenBank/DDBJ databases">
        <authorList>
            <person name="Feng X."/>
        </authorList>
    </citation>
    <scope>NUCLEOTIDE SEQUENCE [LARGE SCALE GENOMIC DNA]</scope>
    <source>
        <strain evidence="5 6">JCM14086</strain>
    </source>
</reference>
<evidence type="ECO:0000259" key="4">
    <source>
        <dbReference type="Pfam" id="PF02581"/>
    </source>
</evidence>
<dbReference type="CDD" id="cd00564">
    <property type="entry name" value="TMP_TenI"/>
    <property type="match status" value="1"/>
</dbReference>
<name>A0A7X1B330_9BACT</name>
<dbReference type="EMBL" id="JACHVA010000127">
    <property type="protein sequence ID" value="MBC2603510.1"/>
    <property type="molecule type" value="Genomic_DNA"/>
</dbReference>
<evidence type="ECO:0000256" key="1">
    <source>
        <dbReference type="ARBA" id="ARBA00004948"/>
    </source>
</evidence>
<dbReference type="RefSeq" id="WP_185694138.1">
    <property type="nucleotide sequence ID" value="NZ_JACHVA010000127.1"/>
</dbReference>
<dbReference type="GO" id="GO:0004789">
    <property type="term" value="F:thiamine-phosphate diphosphorylase activity"/>
    <property type="evidence" value="ECO:0007669"/>
    <property type="project" value="TreeGrafter"/>
</dbReference>
<evidence type="ECO:0000256" key="3">
    <source>
        <dbReference type="SAM" id="MobiDB-lite"/>
    </source>
</evidence>
<dbReference type="Gene3D" id="3.20.20.70">
    <property type="entry name" value="Aldolase class I"/>
    <property type="match status" value="1"/>
</dbReference>
<dbReference type="GO" id="GO:0005737">
    <property type="term" value="C:cytoplasm"/>
    <property type="evidence" value="ECO:0007669"/>
    <property type="project" value="TreeGrafter"/>
</dbReference>
<sequence length="200" mass="22109">MKIYAISPESEIPGEIETIQSLLDVGLVAYHLRRPQDSVETASDFLDRLPDDVRSSVVLHQEYGLVDSYGLGGYHWKDRDDLAHRSEELQVQRGSGRTLSRSAHGRDRLKNSPTDWDYIFLSPVFPSISKVGYQSEISESGWAEITAEFSSDSLMALGGIDAASAVRACELGFSGVVLHGCLWTADDPVKAFESVRRVFA</sequence>
<gene>
    <name evidence="5" type="ORF">H5P30_17140</name>
</gene>
<dbReference type="InterPro" id="IPR013785">
    <property type="entry name" value="Aldolase_TIM"/>
</dbReference>
<keyword evidence="2" id="KW-0784">Thiamine biosynthesis</keyword>
<evidence type="ECO:0000256" key="2">
    <source>
        <dbReference type="ARBA" id="ARBA00022977"/>
    </source>
</evidence>
<feature type="compositionally biased region" description="Polar residues" evidence="3">
    <location>
        <begin position="92"/>
        <end position="101"/>
    </location>
</feature>
<feature type="region of interest" description="Disordered" evidence="3">
    <location>
        <begin position="87"/>
        <end position="108"/>
    </location>
</feature>
<dbReference type="GO" id="GO:0009228">
    <property type="term" value="P:thiamine biosynthetic process"/>
    <property type="evidence" value="ECO:0007669"/>
    <property type="project" value="UniProtKB-KW"/>
</dbReference>
<keyword evidence="6" id="KW-1185">Reference proteome</keyword>
<comment type="caution">
    <text evidence="5">The sequence shown here is derived from an EMBL/GenBank/DDBJ whole genome shotgun (WGS) entry which is preliminary data.</text>
</comment>
<organism evidence="5 6">
    <name type="scientific">Puniceicoccus vermicola</name>
    <dbReference type="NCBI Taxonomy" id="388746"/>
    <lineage>
        <taxon>Bacteria</taxon>
        <taxon>Pseudomonadati</taxon>
        <taxon>Verrucomicrobiota</taxon>
        <taxon>Opitutia</taxon>
        <taxon>Puniceicoccales</taxon>
        <taxon>Puniceicoccaceae</taxon>
        <taxon>Puniceicoccus</taxon>
    </lineage>
</organism>
<dbReference type="AlphaFoldDB" id="A0A7X1B330"/>
<dbReference type="SUPFAM" id="SSF51391">
    <property type="entry name" value="Thiamin phosphate synthase"/>
    <property type="match status" value="1"/>
</dbReference>
<protein>
    <submittedName>
        <fullName evidence="5">Thiamine phosphate synthase</fullName>
    </submittedName>
</protein>
<accession>A0A7X1B330</accession>